<reference evidence="2 3" key="1">
    <citation type="submission" date="2018-12" db="EMBL/GenBank/DDBJ databases">
        <title>three novel Halomonas strain isolated from plants.</title>
        <authorList>
            <person name="Sun C."/>
        </authorList>
    </citation>
    <scope>NUCLEOTIDE SEQUENCE [LARGE SCALE GENOMIC DNA]</scope>
    <source>
        <strain evidence="2 3">RC</strain>
    </source>
</reference>
<dbReference type="InterPro" id="IPR001387">
    <property type="entry name" value="Cro/C1-type_HTH"/>
</dbReference>
<dbReference type="GO" id="GO:0003677">
    <property type="term" value="F:DNA binding"/>
    <property type="evidence" value="ECO:0007669"/>
    <property type="project" value="InterPro"/>
</dbReference>
<evidence type="ECO:0000313" key="3">
    <source>
        <dbReference type="Proteomes" id="UP000286912"/>
    </source>
</evidence>
<dbReference type="EMBL" id="RZHD01000003">
    <property type="protein sequence ID" value="RUR48827.1"/>
    <property type="molecule type" value="Genomic_DNA"/>
</dbReference>
<sequence length="152" mass="17300">MAKPKVSEARAKLIWGRIWEAASSYYEGKVTQRLIATDSELSYQLVTKWKKGLSMPSPETLERLADKYSVSLAWLSGQDVDQQQGEFERFSDISSRAFSIAKEMVEALLPNGTQDQYFQIIERAMGLVLEGRDSAEVRGILFEEVRQMKRDG</sequence>
<dbReference type="AlphaFoldDB" id="A0A433LG65"/>
<organism evidence="2 3">
    <name type="scientific">Vreelandella populi</name>
    <dbReference type="NCBI Taxonomy" id="2498858"/>
    <lineage>
        <taxon>Bacteria</taxon>
        <taxon>Pseudomonadati</taxon>
        <taxon>Pseudomonadota</taxon>
        <taxon>Gammaproteobacteria</taxon>
        <taxon>Oceanospirillales</taxon>
        <taxon>Halomonadaceae</taxon>
        <taxon>Vreelandella</taxon>
    </lineage>
</organism>
<gene>
    <name evidence="2" type="ORF">ELY37_02965</name>
</gene>
<comment type="caution">
    <text evidence="2">The sequence shown here is derived from an EMBL/GenBank/DDBJ whole genome shotgun (WGS) entry which is preliminary data.</text>
</comment>
<dbReference type="Proteomes" id="UP000286912">
    <property type="component" value="Unassembled WGS sequence"/>
</dbReference>
<dbReference type="PROSITE" id="PS50943">
    <property type="entry name" value="HTH_CROC1"/>
    <property type="match status" value="1"/>
</dbReference>
<name>A0A433LG65_9GAMM</name>
<dbReference type="OrthoDB" id="6431251at2"/>
<dbReference type="SUPFAM" id="SSF47413">
    <property type="entry name" value="lambda repressor-like DNA-binding domains"/>
    <property type="match status" value="1"/>
</dbReference>
<dbReference type="Gene3D" id="1.10.260.40">
    <property type="entry name" value="lambda repressor-like DNA-binding domains"/>
    <property type="match status" value="1"/>
</dbReference>
<dbReference type="CDD" id="cd00093">
    <property type="entry name" value="HTH_XRE"/>
    <property type="match status" value="1"/>
</dbReference>
<protein>
    <submittedName>
        <fullName evidence="2">Transcriptional regulator</fullName>
    </submittedName>
</protein>
<dbReference type="RefSeq" id="WP_126981491.1">
    <property type="nucleotide sequence ID" value="NZ_RZHD01000003.1"/>
</dbReference>
<dbReference type="InterPro" id="IPR010982">
    <property type="entry name" value="Lambda_DNA-bd_dom_sf"/>
</dbReference>
<dbReference type="Pfam" id="PF01381">
    <property type="entry name" value="HTH_3"/>
    <property type="match status" value="1"/>
</dbReference>
<proteinExistence type="predicted"/>
<keyword evidence="3" id="KW-1185">Reference proteome</keyword>
<accession>A0A433LG65</accession>
<evidence type="ECO:0000313" key="2">
    <source>
        <dbReference type="EMBL" id="RUR48827.1"/>
    </source>
</evidence>
<dbReference type="SMART" id="SM00530">
    <property type="entry name" value="HTH_XRE"/>
    <property type="match status" value="1"/>
</dbReference>
<evidence type="ECO:0000259" key="1">
    <source>
        <dbReference type="PROSITE" id="PS50943"/>
    </source>
</evidence>
<feature type="domain" description="HTH cro/C1-type" evidence="1">
    <location>
        <begin position="29"/>
        <end position="75"/>
    </location>
</feature>